<accession>A0A1F4Z4N9</accession>
<dbReference type="Proteomes" id="UP000178993">
    <property type="component" value="Unassembled WGS sequence"/>
</dbReference>
<organism evidence="1 2">
    <name type="scientific">Candidatus Amesbacteria bacterium RIFCSPHIGHO2_12_FULL_48_14</name>
    <dbReference type="NCBI Taxonomy" id="1797257"/>
    <lineage>
        <taxon>Bacteria</taxon>
        <taxon>Candidatus Amesiibacteriota</taxon>
    </lineage>
</organism>
<sequence length="127" mass="14249">MSKKILRTINEASIEGVNQKIEDIKKNGCFHREVKSLGVRVGKLLQSDGKQLQEAEKSGNTQIAIELMDKVLATNVSELYFNLPDLHISDIGSIKSVAVSVYSAEANDNTLLHKIFTRIREEKQPRK</sequence>
<reference evidence="1 2" key="1">
    <citation type="journal article" date="2016" name="Nat. Commun.">
        <title>Thousands of microbial genomes shed light on interconnected biogeochemical processes in an aquifer system.</title>
        <authorList>
            <person name="Anantharaman K."/>
            <person name="Brown C.T."/>
            <person name="Hug L.A."/>
            <person name="Sharon I."/>
            <person name="Castelle C.J."/>
            <person name="Probst A.J."/>
            <person name="Thomas B.C."/>
            <person name="Singh A."/>
            <person name="Wilkins M.J."/>
            <person name="Karaoz U."/>
            <person name="Brodie E.L."/>
            <person name="Williams K.H."/>
            <person name="Hubbard S.S."/>
            <person name="Banfield J.F."/>
        </authorList>
    </citation>
    <scope>NUCLEOTIDE SEQUENCE [LARGE SCALE GENOMIC DNA]</scope>
</reference>
<dbReference type="AlphaFoldDB" id="A0A1F4Z4N9"/>
<dbReference type="EMBL" id="MEXL01000052">
    <property type="protein sequence ID" value="OGD01131.1"/>
    <property type="molecule type" value="Genomic_DNA"/>
</dbReference>
<comment type="caution">
    <text evidence="1">The sequence shown here is derived from an EMBL/GenBank/DDBJ whole genome shotgun (WGS) entry which is preliminary data.</text>
</comment>
<evidence type="ECO:0000313" key="2">
    <source>
        <dbReference type="Proteomes" id="UP000178993"/>
    </source>
</evidence>
<proteinExistence type="predicted"/>
<protein>
    <submittedName>
        <fullName evidence="1">Uncharacterized protein</fullName>
    </submittedName>
</protein>
<name>A0A1F4Z4N9_9BACT</name>
<gene>
    <name evidence="1" type="ORF">A3E17_00760</name>
</gene>
<evidence type="ECO:0000313" key="1">
    <source>
        <dbReference type="EMBL" id="OGD01131.1"/>
    </source>
</evidence>